<feature type="domain" description="Histidine kinase" evidence="10">
    <location>
        <begin position="430"/>
        <end position="634"/>
    </location>
</feature>
<evidence type="ECO:0000313" key="11">
    <source>
        <dbReference type="EMBL" id="QSF45798.1"/>
    </source>
</evidence>
<feature type="transmembrane region" description="Helical" evidence="9">
    <location>
        <begin position="284"/>
        <end position="304"/>
    </location>
</feature>
<dbReference type="EMBL" id="CP070969">
    <property type="protein sequence ID" value="QSF45798.1"/>
    <property type="molecule type" value="Genomic_DNA"/>
</dbReference>
<name>A0ABX7LEI9_9BACL</name>
<keyword evidence="3" id="KW-0597">Phosphoprotein</keyword>
<dbReference type="PANTHER" id="PTHR43065">
    <property type="entry name" value="SENSOR HISTIDINE KINASE"/>
    <property type="match status" value="1"/>
</dbReference>
<dbReference type="InterPro" id="IPR005467">
    <property type="entry name" value="His_kinase_dom"/>
</dbReference>
<organism evidence="11 12">
    <name type="scientific">Paenibacillus tianjinensis</name>
    <dbReference type="NCBI Taxonomy" id="2810347"/>
    <lineage>
        <taxon>Bacteria</taxon>
        <taxon>Bacillati</taxon>
        <taxon>Bacillota</taxon>
        <taxon>Bacilli</taxon>
        <taxon>Bacillales</taxon>
        <taxon>Paenibacillaceae</taxon>
        <taxon>Paenibacillus</taxon>
    </lineage>
</organism>
<dbReference type="Pfam" id="PF02518">
    <property type="entry name" value="HATPase_c"/>
    <property type="match status" value="1"/>
</dbReference>
<feature type="transmembrane region" description="Helical" evidence="9">
    <location>
        <begin position="343"/>
        <end position="366"/>
    </location>
</feature>
<keyword evidence="4" id="KW-0808">Transferase</keyword>
<dbReference type="PANTHER" id="PTHR43065:SF53">
    <property type="entry name" value="SPORULATION KINASE B"/>
    <property type="match status" value="1"/>
</dbReference>
<dbReference type="InterPro" id="IPR003661">
    <property type="entry name" value="HisK_dim/P_dom"/>
</dbReference>
<dbReference type="SMART" id="SM00388">
    <property type="entry name" value="HisKA"/>
    <property type="match status" value="1"/>
</dbReference>
<dbReference type="Pfam" id="PF00512">
    <property type="entry name" value="HisKA"/>
    <property type="match status" value="1"/>
</dbReference>
<dbReference type="Gene3D" id="1.10.287.130">
    <property type="match status" value="1"/>
</dbReference>
<dbReference type="Proteomes" id="UP000663452">
    <property type="component" value="Chromosome"/>
</dbReference>
<dbReference type="InterPro" id="IPR004358">
    <property type="entry name" value="Sig_transdc_His_kin-like_C"/>
</dbReference>
<dbReference type="SUPFAM" id="SSF47384">
    <property type="entry name" value="Homodimeric domain of signal transducing histidine kinase"/>
    <property type="match status" value="1"/>
</dbReference>
<keyword evidence="9" id="KW-0812">Transmembrane</keyword>
<keyword evidence="6 11" id="KW-0418">Kinase</keyword>
<feature type="transmembrane region" description="Helical" evidence="9">
    <location>
        <begin position="212"/>
        <end position="238"/>
    </location>
</feature>
<feature type="transmembrane region" description="Helical" evidence="9">
    <location>
        <begin position="316"/>
        <end position="336"/>
    </location>
</feature>
<dbReference type="Gene3D" id="3.30.565.10">
    <property type="entry name" value="Histidine kinase-like ATPase, C-terminal domain"/>
    <property type="match status" value="1"/>
</dbReference>
<gene>
    <name evidence="11" type="ORF">JRJ22_03955</name>
</gene>
<feature type="transmembrane region" description="Helical" evidence="9">
    <location>
        <begin position="185"/>
        <end position="205"/>
    </location>
</feature>
<keyword evidence="9" id="KW-0472">Membrane</keyword>
<keyword evidence="12" id="KW-1185">Reference proteome</keyword>
<sequence length="636" mass="70778">MKLPSPKRVAAILMLLLLIALVPLGVAMEWSGKTGPILPEWEMKWEQPDADSLADSFEETAAAPDQEWMKVPANAARPLPPAGVSAAWLRFAIPKVTTNSALLIDKVYGNTIKAYRNNEIIYDSSQMVNFNGSKVLIPLSPKDGNGPLYLWSSGGSKGFGVEGEVRTGNYDQLIALYVKQDLVDMVLGAALIFMAAVLMTCLFFVRVELFSGGLWLVLVIVSFGVLFITYSPFLPLILHNQGRLIETFFDLALFTLLPAFTFYFERIFGPGRGNRLVRFRNFQLGYSIFCSGFLLLNTLLSYRLDHLYRIMTVEVMGILMIIQLAYLLGLAVIYAYRGNKDAVIFSLGFAAFAVVSLGELLLYFTSAERYHLYWWKWGVIAFVISLIVILGRGFARNYEQAVSYSRELEKFNNEVQRSEKMEIISELAASVAHEVRNPLQVTRGFLQILGERSGSKEKEYLDMAMQELDRASVIITDFLTFAKPGLDQEDILEVSGELKHVSGILVPLANLQGGAIQLQLQDGLQVLGSSSKFKQAFINLIKNSVESLQENGLIKVSAWKSGPHIMVSVKDNGEGMKVSELARLGEPYYSNKTKGTGLGLMVTFRIIEAMNGSIQFHSKKGEGTEVIVKLPAYRNK</sequence>
<dbReference type="SUPFAM" id="SSF55874">
    <property type="entry name" value="ATPase domain of HSP90 chaperone/DNA topoisomerase II/histidine kinase"/>
    <property type="match status" value="1"/>
</dbReference>
<evidence type="ECO:0000313" key="12">
    <source>
        <dbReference type="Proteomes" id="UP000663452"/>
    </source>
</evidence>
<evidence type="ECO:0000256" key="2">
    <source>
        <dbReference type="ARBA" id="ARBA00012438"/>
    </source>
</evidence>
<evidence type="ECO:0000256" key="5">
    <source>
        <dbReference type="ARBA" id="ARBA00022741"/>
    </source>
</evidence>
<comment type="catalytic activity">
    <reaction evidence="1">
        <text>ATP + protein L-histidine = ADP + protein N-phospho-L-histidine.</text>
        <dbReference type="EC" id="2.7.13.3"/>
    </reaction>
</comment>
<dbReference type="InterPro" id="IPR036890">
    <property type="entry name" value="HATPase_C_sf"/>
</dbReference>
<evidence type="ECO:0000256" key="3">
    <source>
        <dbReference type="ARBA" id="ARBA00022553"/>
    </source>
</evidence>
<evidence type="ECO:0000259" key="10">
    <source>
        <dbReference type="PROSITE" id="PS50109"/>
    </source>
</evidence>
<proteinExistence type="predicted"/>
<evidence type="ECO:0000256" key="7">
    <source>
        <dbReference type="ARBA" id="ARBA00022840"/>
    </source>
</evidence>
<protein>
    <recommendedName>
        <fullName evidence="2">histidine kinase</fullName>
        <ecNumber evidence="2">2.7.13.3</ecNumber>
    </recommendedName>
</protein>
<dbReference type="GO" id="GO:0016301">
    <property type="term" value="F:kinase activity"/>
    <property type="evidence" value="ECO:0007669"/>
    <property type="project" value="UniProtKB-KW"/>
</dbReference>
<evidence type="ECO:0000256" key="6">
    <source>
        <dbReference type="ARBA" id="ARBA00022777"/>
    </source>
</evidence>
<dbReference type="InterPro" id="IPR036097">
    <property type="entry name" value="HisK_dim/P_sf"/>
</dbReference>
<keyword evidence="7" id="KW-0067">ATP-binding</keyword>
<feature type="transmembrane region" description="Helical" evidence="9">
    <location>
        <begin position="372"/>
        <end position="390"/>
    </location>
</feature>
<evidence type="ECO:0000256" key="8">
    <source>
        <dbReference type="ARBA" id="ARBA00023012"/>
    </source>
</evidence>
<dbReference type="PROSITE" id="PS50109">
    <property type="entry name" value="HIS_KIN"/>
    <property type="match status" value="1"/>
</dbReference>
<dbReference type="InterPro" id="IPR003594">
    <property type="entry name" value="HATPase_dom"/>
</dbReference>
<evidence type="ECO:0000256" key="1">
    <source>
        <dbReference type="ARBA" id="ARBA00000085"/>
    </source>
</evidence>
<dbReference type="SMART" id="SM00387">
    <property type="entry name" value="HATPase_c"/>
    <property type="match status" value="1"/>
</dbReference>
<dbReference type="PRINTS" id="PR00344">
    <property type="entry name" value="BCTRLSENSOR"/>
</dbReference>
<reference evidence="11 12" key="1">
    <citation type="submission" date="2021-02" db="EMBL/GenBank/DDBJ databases">
        <title>Paenibacillus tianjinensis sp. nov.</title>
        <authorList>
            <person name="Liu H."/>
        </authorList>
    </citation>
    <scope>NUCLEOTIDE SEQUENCE [LARGE SCALE GENOMIC DNA]</scope>
    <source>
        <strain evidence="11 12">TB2019</strain>
    </source>
</reference>
<dbReference type="EC" id="2.7.13.3" evidence="2"/>
<feature type="transmembrane region" description="Helical" evidence="9">
    <location>
        <begin position="244"/>
        <end position="264"/>
    </location>
</feature>
<evidence type="ECO:0000256" key="9">
    <source>
        <dbReference type="SAM" id="Phobius"/>
    </source>
</evidence>
<dbReference type="CDD" id="cd00082">
    <property type="entry name" value="HisKA"/>
    <property type="match status" value="1"/>
</dbReference>
<dbReference type="RefSeq" id="WP_206103328.1">
    <property type="nucleotide sequence ID" value="NZ_CP070969.1"/>
</dbReference>
<keyword evidence="8" id="KW-0902">Two-component regulatory system</keyword>
<accession>A0ABX7LEI9</accession>
<keyword evidence="9" id="KW-1133">Transmembrane helix</keyword>
<keyword evidence="5" id="KW-0547">Nucleotide-binding</keyword>
<evidence type="ECO:0000256" key="4">
    <source>
        <dbReference type="ARBA" id="ARBA00022679"/>
    </source>
</evidence>
<dbReference type="CDD" id="cd00075">
    <property type="entry name" value="HATPase"/>
    <property type="match status" value="1"/>
</dbReference>